<evidence type="ECO:0000259" key="7">
    <source>
        <dbReference type="PROSITE" id="PS00715"/>
    </source>
</evidence>
<dbReference type="PANTHER" id="PTHR30376:SF3">
    <property type="entry name" value="RNA POLYMERASE SIGMA FACTOR RPOH"/>
    <property type="match status" value="1"/>
</dbReference>
<gene>
    <name evidence="9" type="ordered locus">Desti_3414</name>
</gene>
<proteinExistence type="inferred from homology"/>
<dbReference type="InterPro" id="IPR050813">
    <property type="entry name" value="Sigma-70_Factor"/>
</dbReference>
<dbReference type="EMBL" id="CP003360">
    <property type="protein sequence ID" value="AFM26068.1"/>
    <property type="molecule type" value="Genomic_DNA"/>
</dbReference>
<evidence type="ECO:0000313" key="10">
    <source>
        <dbReference type="Proteomes" id="UP000006055"/>
    </source>
</evidence>
<dbReference type="InterPro" id="IPR000943">
    <property type="entry name" value="RNA_pol_sigma70"/>
</dbReference>
<keyword evidence="5 6" id="KW-0804">Transcription</keyword>
<evidence type="ECO:0000256" key="6">
    <source>
        <dbReference type="RuleBase" id="RU362124"/>
    </source>
</evidence>
<dbReference type="HOGENOM" id="CLU_014793_3_5_7"/>
<accession>I4C927</accession>
<feature type="domain" description="RNA polymerase sigma-70" evidence="7">
    <location>
        <begin position="71"/>
        <end position="84"/>
    </location>
</feature>
<dbReference type="AlphaFoldDB" id="I4C927"/>
<dbReference type="GO" id="GO:0006352">
    <property type="term" value="P:DNA-templated transcription initiation"/>
    <property type="evidence" value="ECO:0007669"/>
    <property type="project" value="InterPro"/>
</dbReference>
<dbReference type="GO" id="GO:0016987">
    <property type="term" value="F:sigma factor activity"/>
    <property type="evidence" value="ECO:0007669"/>
    <property type="project" value="UniProtKB-KW"/>
</dbReference>
<protein>
    <recommendedName>
        <fullName evidence="6">RNA polymerase sigma factor</fullName>
    </recommendedName>
</protein>
<dbReference type="RefSeq" id="WP_014811202.1">
    <property type="nucleotide sequence ID" value="NC_018025.1"/>
</dbReference>
<dbReference type="SUPFAM" id="SSF88659">
    <property type="entry name" value="Sigma3 and sigma4 domains of RNA polymerase sigma factors"/>
    <property type="match status" value="1"/>
</dbReference>
<dbReference type="InterPro" id="IPR007627">
    <property type="entry name" value="RNA_pol_sigma70_r2"/>
</dbReference>
<evidence type="ECO:0000259" key="8">
    <source>
        <dbReference type="PROSITE" id="PS00716"/>
    </source>
</evidence>
<dbReference type="PROSITE" id="PS00715">
    <property type="entry name" value="SIGMA70_1"/>
    <property type="match status" value="1"/>
</dbReference>
<evidence type="ECO:0000256" key="1">
    <source>
        <dbReference type="ARBA" id="ARBA00007788"/>
    </source>
</evidence>
<dbReference type="InterPro" id="IPR013325">
    <property type="entry name" value="RNA_pol_sigma_r2"/>
</dbReference>
<evidence type="ECO:0000313" key="9">
    <source>
        <dbReference type="EMBL" id="AFM26068.1"/>
    </source>
</evidence>
<dbReference type="Gene3D" id="1.20.120.1810">
    <property type="match status" value="1"/>
</dbReference>
<keyword evidence="4 6" id="KW-0238">DNA-binding</keyword>
<keyword evidence="3 6" id="KW-0731">Sigma factor</keyword>
<evidence type="ECO:0000256" key="3">
    <source>
        <dbReference type="ARBA" id="ARBA00023082"/>
    </source>
</evidence>
<dbReference type="KEGG" id="dti:Desti_3414"/>
<dbReference type="PRINTS" id="PR00046">
    <property type="entry name" value="SIGMA70FCT"/>
</dbReference>
<dbReference type="InterPro" id="IPR013324">
    <property type="entry name" value="RNA_pol_sigma_r3/r4-like"/>
</dbReference>
<dbReference type="PANTHER" id="PTHR30376">
    <property type="entry name" value="SIGMA FACTOR RPOH HEAT SHOCK RELATED"/>
    <property type="match status" value="1"/>
</dbReference>
<comment type="function">
    <text evidence="6">Sigma factors are initiation factors that promote the attachment of RNA polymerase to specific initiation sites and are then released.</text>
</comment>
<name>I4C927_DESTA</name>
<evidence type="ECO:0000256" key="2">
    <source>
        <dbReference type="ARBA" id="ARBA00023015"/>
    </source>
</evidence>
<comment type="similarity">
    <text evidence="1 6">Belongs to the sigma-70 factor family.</text>
</comment>
<dbReference type="Pfam" id="PF04545">
    <property type="entry name" value="Sigma70_r4"/>
    <property type="match status" value="1"/>
</dbReference>
<keyword evidence="2 6" id="KW-0805">Transcription regulation</keyword>
<organism evidence="9 10">
    <name type="scientific">Desulfomonile tiedjei (strain ATCC 49306 / DSM 6799 / DCB-1)</name>
    <dbReference type="NCBI Taxonomy" id="706587"/>
    <lineage>
        <taxon>Bacteria</taxon>
        <taxon>Pseudomonadati</taxon>
        <taxon>Thermodesulfobacteriota</taxon>
        <taxon>Desulfomonilia</taxon>
        <taxon>Desulfomonilales</taxon>
        <taxon>Desulfomonilaceae</taxon>
        <taxon>Desulfomonile</taxon>
    </lineage>
</organism>
<dbReference type="InterPro" id="IPR007630">
    <property type="entry name" value="RNA_pol_sigma70_r4"/>
</dbReference>
<dbReference type="CDD" id="cd06171">
    <property type="entry name" value="Sigma70_r4"/>
    <property type="match status" value="1"/>
</dbReference>
<sequence>MNYPAVEDDFTRFLSECRKIKPLTREREYELAVRYHETGDPKTAQQLVICHLPFVVRVALRYRQYHLPMLDLVHEGVIGLIKAVKRFDPFKGYRLATFAIWWVKAYIQNFIIRCWRLVKLGTTQTQRRLFYHLKRLKGQNESILNDQALRELAEDLDVKEDEVIEMEARLNAADLSLHAPLADNGELTFMDVVPDPRPNPEEVLAAEQMNSDASLKIFNAINQLDLREKFVIRKRYLEESPWTLAQIGRHFSITRERARQLEQRALRKLRAALQAPAENALLN</sequence>
<dbReference type="NCBIfam" id="TIGR02937">
    <property type="entry name" value="sigma70-ECF"/>
    <property type="match status" value="1"/>
</dbReference>
<evidence type="ECO:0000256" key="5">
    <source>
        <dbReference type="ARBA" id="ARBA00023163"/>
    </source>
</evidence>
<evidence type="ECO:0000256" key="4">
    <source>
        <dbReference type="ARBA" id="ARBA00023125"/>
    </source>
</evidence>
<feature type="domain" description="RNA polymerase sigma-70" evidence="8">
    <location>
        <begin position="243"/>
        <end position="269"/>
    </location>
</feature>
<dbReference type="GO" id="GO:0003677">
    <property type="term" value="F:DNA binding"/>
    <property type="evidence" value="ECO:0007669"/>
    <property type="project" value="UniProtKB-KW"/>
</dbReference>
<reference evidence="10" key="1">
    <citation type="submission" date="2012-06" db="EMBL/GenBank/DDBJ databases">
        <title>Complete sequence of chromosome of Desulfomonile tiedjei DSM 6799.</title>
        <authorList>
            <person name="Lucas S."/>
            <person name="Copeland A."/>
            <person name="Lapidus A."/>
            <person name="Glavina del Rio T."/>
            <person name="Dalin E."/>
            <person name="Tice H."/>
            <person name="Bruce D."/>
            <person name="Goodwin L."/>
            <person name="Pitluck S."/>
            <person name="Peters L."/>
            <person name="Ovchinnikova G."/>
            <person name="Zeytun A."/>
            <person name="Lu M."/>
            <person name="Kyrpides N."/>
            <person name="Mavromatis K."/>
            <person name="Ivanova N."/>
            <person name="Brettin T."/>
            <person name="Detter J.C."/>
            <person name="Han C."/>
            <person name="Larimer F."/>
            <person name="Land M."/>
            <person name="Hauser L."/>
            <person name="Markowitz V."/>
            <person name="Cheng J.-F."/>
            <person name="Hugenholtz P."/>
            <person name="Woyke T."/>
            <person name="Wu D."/>
            <person name="Spring S."/>
            <person name="Schroeder M."/>
            <person name="Brambilla E."/>
            <person name="Klenk H.-P."/>
            <person name="Eisen J.A."/>
        </authorList>
    </citation>
    <scope>NUCLEOTIDE SEQUENCE [LARGE SCALE GENOMIC DNA]</scope>
    <source>
        <strain evidence="10">ATCC 49306 / DSM 6799 / DCB-1</strain>
    </source>
</reference>
<dbReference type="NCBIfam" id="NF005143">
    <property type="entry name" value="PRK06596.1"/>
    <property type="match status" value="1"/>
</dbReference>
<keyword evidence="10" id="KW-1185">Reference proteome</keyword>
<dbReference type="eggNOG" id="COG0568">
    <property type="taxonomic scope" value="Bacteria"/>
</dbReference>
<dbReference type="Pfam" id="PF04542">
    <property type="entry name" value="Sigma70_r2"/>
    <property type="match status" value="1"/>
</dbReference>
<dbReference type="Proteomes" id="UP000006055">
    <property type="component" value="Chromosome"/>
</dbReference>
<dbReference type="InterPro" id="IPR014284">
    <property type="entry name" value="RNA_pol_sigma-70_dom"/>
</dbReference>
<dbReference type="PROSITE" id="PS00716">
    <property type="entry name" value="SIGMA70_2"/>
    <property type="match status" value="1"/>
</dbReference>
<dbReference type="SUPFAM" id="SSF88946">
    <property type="entry name" value="Sigma2 domain of RNA polymerase sigma factors"/>
    <property type="match status" value="1"/>
</dbReference>
<dbReference type="OrthoDB" id="9809557at2"/>
<dbReference type="STRING" id="706587.Desti_3414"/>
<dbReference type="Gene3D" id="1.20.140.160">
    <property type="match status" value="1"/>
</dbReference>